<evidence type="ECO:0000256" key="1">
    <source>
        <dbReference type="SAM" id="MobiDB-lite"/>
    </source>
</evidence>
<name>A0A319DUP0_9EURO</name>
<dbReference type="PANTHER" id="PTHR47843">
    <property type="entry name" value="BTB DOMAIN-CONTAINING PROTEIN-RELATED"/>
    <property type="match status" value="1"/>
</dbReference>
<sequence length="288" mass="32448">MDRRRRRPKLTRRMRRSLPPRARSAVVLSLRKSPSPLVSPVVSLIVGPDHRLFVAHEDVLSRAAFFDAILRDQSIESNLNKVVALPDEDPEILSCILEFLYKGDYYPRLLRGDGLEAPAWRLEEEADNENEIQQNAEEVLATKPAHTRSNNNDGSTGPNTSPTATFHHHRAGLILRDTAIYCAAEHYGLPEALKRLALRKQGLRTGIAVDVILRSARFAYEHTPESEDQLRARYLAMIIRSRAVFKASGTMQLEMEKGHPFFFDLFVALCNHVDDLEGRAAVAEVSFG</sequence>
<dbReference type="SUPFAM" id="SSF54695">
    <property type="entry name" value="POZ domain"/>
    <property type="match status" value="1"/>
</dbReference>
<dbReference type="RefSeq" id="XP_025493062.1">
    <property type="nucleotide sequence ID" value="XM_025637388.1"/>
</dbReference>
<evidence type="ECO:0000313" key="4">
    <source>
        <dbReference type="Proteomes" id="UP000248340"/>
    </source>
</evidence>
<proteinExistence type="predicted"/>
<evidence type="ECO:0000313" key="3">
    <source>
        <dbReference type="EMBL" id="PYH82862.1"/>
    </source>
</evidence>
<feature type="compositionally biased region" description="Polar residues" evidence="1">
    <location>
        <begin position="147"/>
        <end position="164"/>
    </location>
</feature>
<dbReference type="PANTHER" id="PTHR47843:SF7">
    <property type="entry name" value="BTB DOMAIN-CONTAINING PROTEIN"/>
    <property type="match status" value="1"/>
</dbReference>
<dbReference type="Gene3D" id="3.30.710.10">
    <property type="entry name" value="Potassium Channel Kv1.1, Chain A"/>
    <property type="match status" value="1"/>
</dbReference>
<dbReference type="InterPro" id="IPR000210">
    <property type="entry name" value="BTB/POZ_dom"/>
</dbReference>
<dbReference type="GeneID" id="37140130"/>
<dbReference type="Proteomes" id="UP000248340">
    <property type="component" value="Unassembled WGS sequence"/>
</dbReference>
<dbReference type="PROSITE" id="PS50097">
    <property type="entry name" value="BTB"/>
    <property type="match status" value="1"/>
</dbReference>
<dbReference type="InterPro" id="IPR011333">
    <property type="entry name" value="SKP1/BTB/POZ_sf"/>
</dbReference>
<dbReference type="OrthoDB" id="45365at2759"/>
<protein>
    <recommendedName>
        <fullName evidence="2">BTB domain-containing protein</fullName>
    </recommendedName>
</protein>
<keyword evidence="4" id="KW-1185">Reference proteome</keyword>
<feature type="domain" description="BTB" evidence="2">
    <location>
        <begin position="40"/>
        <end position="104"/>
    </location>
</feature>
<evidence type="ECO:0000259" key="2">
    <source>
        <dbReference type="PROSITE" id="PS50097"/>
    </source>
</evidence>
<feature type="region of interest" description="Disordered" evidence="1">
    <location>
        <begin position="142"/>
        <end position="165"/>
    </location>
</feature>
<dbReference type="VEuPathDB" id="FungiDB:BO82DRAFT_373772"/>
<dbReference type="EMBL" id="KZ821693">
    <property type="protein sequence ID" value="PYH82862.1"/>
    <property type="molecule type" value="Genomic_DNA"/>
</dbReference>
<organism evidence="3 4">
    <name type="scientific">Aspergillus uvarum CBS 121591</name>
    <dbReference type="NCBI Taxonomy" id="1448315"/>
    <lineage>
        <taxon>Eukaryota</taxon>
        <taxon>Fungi</taxon>
        <taxon>Dikarya</taxon>
        <taxon>Ascomycota</taxon>
        <taxon>Pezizomycotina</taxon>
        <taxon>Eurotiomycetes</taxon>
        <taxon>Eurotiomycetidae</taxon>
        <taxon>Eurotiales</taxon>
        <taxon>Aspergillaceae</taxon>
        <taxon>Aspergillus</taxon>
        <taxon>Aspergillus subgen. Circumdati</taxon>
    </lineage>
</organism>
<reference evidence="3 4" key="1">
    <citation type="submission" date="2016-12" db="EMBL/GenBank/DDBJ databases">
        <title>The genomes of Aspergillus section Nigri reveals drivers in fungal speciation.</title>
        <authorList>
            <consortium name="DOE Joint Genome Institute"/>
            <person name="Vesth T.C."/>
            <person name="Nybo J."/>
            <person name="Theobald S."/>
            <person name="Brandl J."/>
            <person name="Frisvad J.C."/>
            <person name="Nielsen K.F."/>
            <person name="Lyhne E.K."/>
            <person name="Kogle M.E."/>
            <person name="Kuo A."/>
            <person name="Riley R."/>
            <person name="Clum A."/>
            <person name="Nolan M."/>
            <person name="Lipzen A."/>
            <person name="Salamov A."/>
            <person name="Henrissat B."/>
            <person name="Wiebenga A."/>
            <person name="De Vries R.P."/>
            <person name="Grigoriev I.V."/>
            <person name="Mortensen U.H."/>
            <person name="Andersen M.R."/>
            <person name="Baker S.E."/>
        </authorList>
    </citation>
    <scope>NUCLEOTIDE SEQUENCE [LARGE SCALE GENOMIC DNA]</scope>
    <source>
        <strain evidence="3 4">CBS 121591</strain>
    </source>
</reference>
<dbReference type="STRING" id="1448315.A0A319DUP0"/>
<gene>
    <name evidence="3" type="ORF">BO82DRAFT_373772</name>
</gene>
<accession>A0A319DUP0</accession>
<dbReference type="AlphaFoldDB" id="A0A319DUP0"/>